<dbReference type="PANTHER" id="PTHR40266:SF2">
    <property type="entry name" value="TOXIN HIGB-1"/>
    <property type="match status" value="1"/>
</dbReference>
<dbReference type="PANTHER" id="PTHR40266">
    <property type="entry name" value="TOXIN HIGB-1"/>
    <property type="match status" value="1"/>
</dbReference>
<reference evidence="1" key="1">
    <citation type="submission" date="2019-08" db="EMBL/GenBank/DDBJ databases">
        <authorList>
            <person name="Kucharzyk K."/>
            <person name="Murdoch R.W."/>
            <person name="Higgins S."/>
            <person name="Loffler F."/>
        </authorList>
    </citation>
    <scope>NUCLEOTIDE SEQUENCE</scope>
</reference>
<dbReference type="Gene3D" id="3.30.2310.20">
    <property type="entry name" value="RelE-like"/>
    <property type="match status" value="1"/>
</dbReference>
<dbReference type="EMBL" id="VSSQ01054544">
    <property type="protein sequence ID" value="MPN08493.1"/>
    <property type="molecule type" value="Genomic_DNA"/>
</dbReference>
<comment type="caution">
    <text evidence="1">The sequence shown here is derived from an EMBL/GenBank/DDBJ whole genome shotgun (WGS) entry which is preliminary data.</text>
</comment>
<protein>
    <submittedName>
        <fullName evidence="1">Toxin HigB-1</fullName>
    </submittedName>
</protein>
<organism evidence="1">
    <name type="scientific">bioreactor metagenome</name>
    <dbReference type="NCBI Taxonomy" id="1076179"/>
    <lineage>
        <taxon>unclassified sequences</taxon>
        <taxon>metagenomes</taxon>
        <taxon>ecological metagenomes</taxon>
    </lineage>
</organism>
<sequence length="93" mass="10571">MIIGFRDREAEKIFNAERSKKLPGDIQAAARRKLLMLDAAIAVDDLKNPPGNHFEALHGDRDGWYSIRVNSKWRICFTWSDAGADGVEIVDYH</sequence>
<proteinExistence type="predicted"/>
<evidence type="ECO:0000313" key="1">
    <source>
        <dbReference type="EMBL" id="MPN08493.1"/>
    </source>
</evidence>
<dbReference type="InterPro" id="IPR035093">
    <property type="entry name" value="RelE/ParE_toxin_dom_sf"/>
</dbReference>
<dbReference type="Pfam" id="PF05015">
    <property type="entry name" value="HigB-like_toxin"/>
    <property type="match status" value="1"/>
</dbReference>
<dbReference type="AlphaFoldDB" id="A0A645F7N4"/>
<name>A0A645F7N4_9ZZZZ</name>
<gene>
    <name evidence="1" type="primary">higB-1_2</name>
    <name evidence="1" type="ORF">SDC9_155775</name>
</gene>
<accession>A0A645F7N4</accession>
<dbReference type="InterPro" id="IPR007711">
    <property type="entry name" value="HigB-1"/>
</dbReference>
<dbReference type="SUPFAM" id="SSF143011">
    <property type="entry name" value="RelE-like"/>
    <property type="match status" value="1"/>
</dbReference>